<evidence type="ECO:0000313" key="1">
    <source>
        <dbReference type="EMBL" id="RFM35369.1"/>
    </source>
</evidence>
<gene>
    <name evidence="1" type="ORF">DXN04_08240</name>
</gene>
<protein>
    <submittedName>
        <fullName evidence="1">Uncharacterized protein</fullName>
    </submittedName>
</protein>
<proteinExistence type="predicted"/>
<organism evidence="1 2">
    <name type="scientific">Chitinophaga silvisoli</name>
    <dbReference type="NCBI Taxonomy" id="2291814"/>
    <lineage>
        <taxon>Bacteria</taxon>
        <taxon>Pseudomonadati</taxon>
        <taxon>Bacteroidota</taxon>
        <taxon>Chitinophagia</taxon>
        <taxon>Chitinophagales</taxon>
        <taxon>Chitinophagaceae</taxon>
        <taxon>Chitinophaga</taxon>
    </lineage>
</organism>
<sequence>MAIFFKTILLFALIMVRVAKLDKYRQMSGRGCTDPRIFGVYLNYSRGKEVNKPEAQLWTIYPSLYHITIHDNI</sequence>
<evidence type="ECO:0000313" key="2">
    <source>
        <dbReference type="Proteomes" id="UP000261174"/>
    </source>
</evidence>
<keyword evidence="2" id="KW-1185">Reference proteome</keyword>
<comment type="caution">
    <text evidence="1">The sequence shown here is derived from an EMBL/GenBank/DDBJ whole genome shotgun (WGS) entry which is preliminary data.</text>
</comment>
<dbReference type="EMBL" id="QTJV01000002">
    <property type="protein sequence ID" value="RFM35369.1"/>
    <property type="molecule type" value="Genomic_DNA"/>
</dbReference>
<dbReference type="AlphaFoldDB" id="A0A3E1P596"/>
<dbReference type="Proteomes" id="UP000261174">
    <property type="component" value="Unassembled WGS sequence"/>
</dbReference>
<name>A0A3E1P596_9BACT</name>
<reference evidence="1 2" key="1">
    <citation type="submission" date="2018-08" db="EMBL/GenBank/DDBJ databases">
        <title>Chitinophaga sp. K20C18050901, a novel bacterium isolated from forest soil.</title>
        <authorList>
            <person name="Wang C."/>
        </authorList>
    </citation>
    <scope>NUCLEOTIDE SEQUENCE [LARGE SCALE GENOMIC DNA]</scope>
    <source>
        <strain evidence="1 2">K20C18050901</strain>
    </source>
</reference>
<accession>A0A3E1P596</accession>